<feature type="region of interest" description="Disordered" evidence="1">
    <location>
        <begin position="324"/>
        <end position="345"/>
    </location>
</feature>
<proteinExistence type="predicted"/>
<feature type="non-terminal residue" evidence="2">
    <location>
        <position position="1"/>
    </location>
</feature>
<evidence type="ECO:0000313" key="3">
    <source>
        <dbReference type="Proteomes" id="UP001054945"/>
    </source>
</evidence>
<name>A0AAV4XNI3_CAEEX</name>
<feature type="region of interest" description="Disordered" evidence="1">
    <location>
        <begin position="1"/>
        <end position="108"/>
    </location>
</feature>
<feature type="compositionally biased region" description="Basic and acidic residues" evidence="1">
    <location>
        <begin position="67"/>
        <end position="83"/>
    </location>
</feature>
<evidence type="ECO:0000313" key="2">
    <source>
        <dbReference type="EMBL" id="GIY96182.1"/>
    </source>
</evidence>
<dbReference type="Proteomes" id="UP001054945">
    <property type="component" value="Unassembled WGS sequence"/>
</dbReference>
<dbReference type="EMBL" id="BPLR01018017">
    <property type="protein sequence ID" value="GIY96182.1"/>
    <property type="molecule type" value="Genomic_DNA"/>
</dbReference>
<feature type="region of interest" description="Disordered" evidence="1">
    <location>
        <begin position="225"/>
        <end position="253"/>
    </location>
</feature>
<feature type="compositionally biased region" description="Polar residues" evidence="1">
    <location>
        <begin position="10"/>
        <end position="21"/>
    </location>
</feature>
<feature type="compositionally biased region" description="Acidic residues" evidence="1">
    <location>
        <begin position="232"/>
        <end position="253"/>
    </location>
</feature>
<sequence length="418" mass="46323">ESCLLPPQAEESTAADSNMGSSGYMMAFPMDDDNVAEETAQEAVKMLAESLVSDDDEEEDESTDDADDKKPEETATEEKREEQTEQPEPMGILQAELDAEEEAEKPAVSVRPFFKRPKIEELRKILGFPPNEGSPAKSKPIPQEKPKVFQGLFSKPKPKLEVSSQPSPLGGLQFNLRREDRMRPFGFPMLPLKRDDSFRPFGIPDIVQAASSLIRRAIIDDNAENDISKDDKEEEENINENNQEDNDDEEEGDESLMIVPIPDSKENNMERSPLFKRFPISLPFPLPNKSAQQGRPRLPFPPLTPVAFFPAHRPANHAKYSPLPTPFPTTNDSSSSSTTKLHPSSNPASYHAFPFHASATTIHPYANTTTSIHSNALTTTTPVYSYAPAHASSTATIHPLHSRTTSFLPSAFTNTFTS</sequence>
<protein>
    <submittedName>
        <fullName evidence="2">Uncharacterized protein</fullName>
    </submittedName>
</protein>
<organism evidence="2 3">
    <name type="scientific">Caerostris extrusa</name>
    <name type="common">Bark spider</name>
    <name type="synonym">Caerostris bankana</name>
    <dbReference type="NCBI Taxonomy" id="172846"/>
    <lineage>
        <taxon>Eukaryota</taxon>
        <taxon>Metazoa</taxon>
        <taxon>Ecdysozoa</taxon>
        <taxon>Arthropoda</taxon>
        <taxon>Chelicerata</taxon>
        <taxon>Arachnida</taxon>
        <taxon>Araneae</taxon>
        <taxon>Araneomorphae</taxon>
        <taxon>Entelegynae</taxon>
        <taxon>Araneoidea</taxon>
        <taxon>Araneidae</taxon>
        <taxon>Caerostris</taxon>
    </lineage>
</organism>
<keyword evidence="3" id="KW-1185">Reference proteome</keyword>
<comment type="caution">
    <text evidence="2">The sequence shown here is derived from an EMBL/GenBank/DDBJ whole genome shotgun (WGS) entry which is preliminary data.</text>
</comment>
<feature type="compositionally biased region" description="Acidic residues" evidence="1">
    <location>
        <begin position="30"/>
        <end position="40"/>
    </location>
</feature>
<feature type="region of interest" description="Disordered" evidence="1">
    <location>
        <begin position="125"/>
        <end position="144"/>
    </location>
</feature>
<accession>A0AAV4XNI3</accession>
<reference evidence="2 3" key="1">
    <citation type="submission" date="2021-06" db="EMBL/GenBank/DDBJ databases">
        <title>Caerostris extrusa draft genome.</title>
        <authorList>
            <person name="Kono N."/>
            <person name="Arakawa K."/>
        </authorList>
    </citation>
    <scope>NUCLEOTIDE SEQUENCE [LARGE SCALE GENOMIC DNA]</scope>
</reference>
<dbReference type="AlphaFoldDB" id="A0AAV4XNI3"/>
<feature type="compositionally biased region" description="Low complexity" evidence="1">
    <location>
        <begin position="328"/>
        <end position="345"/>
    </location>
</feature>
<evidence type="ECO:0000256" key="1">
    <source>
        <dbReference type="SAM" id="MobiDB-lite"/>
    </source>
</evidence>
<feature type="compositionally biased region" description="Acidic residues" evidence="1">
    <location>
        <begin position="52"/>
        <end position="66"/>
    </location>
</feature>
<gene>
    <name evidence="2" type="primary">AVEN_76664_1</name>
    <name evidence="2" type="ORF">CEXT_520481</name>
</gene>